<evidence type="ECO:0000256" key="4">
    <source>
        <dbReference type="ARBA" id="ARBA00022691"/>
    </source>
</evidence>
<dbReference type="InterPro" id="IPR023267">
    <property type="entry name" value="RCMT"/>
</dbReference>
<keyword evidence="5 6" id="KW-0694">RNA-binding</keyword>
<feature type="binding site" evidence="6">
    <location>
        <position position="274"/>
    </location>
    <ligand>
        <name>S-adenosyl-L-methionine</name>
        <dbReference type="ChEBI" id="CHEBI:59789"/>
    </ligand>
</feature>
<dbReference type="PRINTS" id="PR02008">
    <property type="entry name" value="RCMTFAMILY"/>
</dbReference>
<dbReference type="PANTHER" id="PTHR22807">
    <property type="entry name" value="NOP2 YEAST -RELATED NOL1/NOP2/FMU SUN DOMAIN-CONTAINING"/>
    <property type="match status" value="1"/>
</dbReference>
<dbReference type="SUPFAM" id="SSF53335">
    <property type="entry name" value="S-adenosyl-L-methionine-dependent methyltransferases"/>
    <property type="match status" value="1"/>
</dbReference>
<feature type="binding site" evidence="6">
    <location>
        <position position="315"/>
    </location>
    <ligand>
        <name>S-adenosyl-L-methionine</name>
        <dbReference type="ChEBI" id="CHEBI:59789"/>
    </ligand>
</feature>
<comment type="similarity">
    <text evidence="1 6">Belongs to the class I-like SAM-binding methyltransferase superfamily. RsmB/NOP family.</text>
</comment>
<dbReference type="Pfam" id="PF01029">
    <property type="entry name" value="NusB"/>
    <property type="match status" value="1"/>
</dbReference>
<dbReference type="GO" id="GO:0001510">
    <property type="term" value="P:RNA methylation"/>
    <property type="evidence" value="ECO:0007669"/>
    <property type="project" value="InterPro"/>
</dbReference>
<keyword evidence="3 6" id="KW-0808">Transferase</keyword>
<dbReference type="InterPro" id="IPR006027">
    <property type="entry name" value="NusB_RsmB_TIM44"/>
</dbReference>
<dbReference type="SUPFAM" id="SSF48013">
    <property type="entry name" value="NusB-like"/>
    <property type="match status" value="1"/>
</dbReference>
<dbReference type="PROSITE" id="PS01153">
    <property type="entry name" value="NOL1_NOP2_SUN"/>
    <property type="match status" value="1"/>
</dbReference>
<dbReference type="InterPro" id="IPR049560">
    <property type="entry name" value="MeTrfase_RsmB-F_NOP2_cat"/>
</dbReference>
<dbReference type="Gene3D" id="1.10.940.10">
    <property type="entry name" value="NusB-like"/>
    <property type="match status" value="1"/>
</dbReference>
<dbReference type="GO" id="GO:0006355">
    <property type="term" value="P:regulation of DNA-templated transcription"/>
    <property type="evidence" value="ECO:0007669"/>
    <property type="project" value="InterPro"/>
</dbReference>
<sequence length="434" mass="46393">MAKAGLAARKAAAEIVVGVTADGRSLMELQDVLERLEPADRARAGRLATTALRHLGRTDRVLAPHMRKRPPAFTLAVLRLATVEICHEGAAPHGVVDSAVALVRGHARQNRMSGLVNAILRKVAEEGPARWAAQPPDRLPKWLRQPLRRAWGDAAVARMERVHASHPPVDLTLRDPSRAEALAEALPAGSDGAEGDGAAVEVLPTGSLRLAEPGRISSLPGYAEGEWWVQDAAAALAARMLDVRPGEKVLDLCAAPGGKTMQLAAAGAEVTALDLSPARLERLRQNLERTGLEARVVAGDALAFAEGPFDAILLDAPCSATGTIRRHPDLPHAKATRDLSAVTELQARLLDHALSLLAPGGRLVFCTCSLLPEEGEAQTVAALARHPGLRVDEGWSLDGIDPAWRSAEGGLRLRPDLWEERGGMDGFYMVRFQR</sequence>
<dbReference type="Pfam" id="PF01189">
    <property type="entry name" value="Methyltr_RsmB-F"/>
    <property type="match status" value="1"/>
</dbReference>
<evidence type="ECO:0000256" key="6">
    <source>
        <dbReference type="PROSITE-ProRule" id="PRU01023"/>
    </source>
</evidence>
<feature type="active site" description="Nucleophile" evidence="6">
    <location>
        <position position="368"/>
    </location>
</feature>
<evidence type="ECO:0000313" key="7">
    <source>
        <dbReference type="EMBL" id="APX89706.1"/>
    </source>
</evidence>
<dbReference type="STRING" id="1267768.BV394_08250"/>
<dbReference type="PANTHER" id="PTHR22807:SF61">
    <property type="entry name" value="NOL1_NOP2_SUN FAMILY PROTEIN _ ANTITERMINATION NUSB DOMAIN-CONTAINING PROTEIN"/>
    <property type="match status" value="1"/>
</dbReference>
<dbReference type="GO" id="GO:0008173">
    <property type="term" value="F:RNA methyltransferase activity"/>
    <property type="evidence" value="ECO:0007669"/>
    <property type="project" value="InterPro"/>
</dbReference>
<dbReference type="PROSITE" id="PS51686">
    <property type="entry name" value="SAM_MT_RSMB_NOP"/>
    <property type="match status" value="1"/>
</dbReference>
<dbReference type="CDD" id="cd02440">
    <property type="entry name" value="AdoMet_MTases"/>
    <property type="match status" value="1"/>
</dbReference>
<keyword evidence="4 6" id="KW-0949">S-adenosyl-L-methionine</keyword>
<dbReference type="InterPro" id="IPR035926">
    <property type="entry name" value="NusB-like_sf"/>
</dbReference>
<dbReference type="Gene3D" id="3.40.50.150">
    <property type="entry name" value="Vaccinia Virus protein VP39"/>
    <property type="match status" value="1"/>
</dbReference>
<evidence type="ECO:0000256" key="2">
    <source>
        <dbReference type="ARBA" id="ARBA00022603"/>
    </source>
</evidence>
<accession>A0A1U7DI91</accession>
<feature type="binding site" evidence="6">
    <location>
        <begin position="253"/>
        <end position="259"/>
    </location>
    <ligand>
        <name>S-adenosyl-L-methionine</name>
        <dbReference type="ChEBI" id="CHEBI:59789"/>
    </ligand>
</feature>
<dbReference type="InterPro" id="IPR029063">
    <property type="entry name" value="SAM-dependent_MTases_sf"/>
</dbReference>
<dbReference type="RefSeq" id="WP_076979728.1">
    <property type="nucleotide sequence ID" value="NZ_CP019124.1"/>
</dbReference>
<gene>
    <name evidence="7" type="ORF">BV394_08250</name>
</gene>
<evidence type="ECO:0000313" key="8">
    <source>
        <dbReference type="Proteomes" id="UP000187266"/>
    </source>
</evidence>
<dbReference type="OrthoDB" id="9810297at2"/>
<evidence type="ECO:0000256" key="3">
    <source>
        <dbReference type="ARBA" id="ARBA00022679"/>
    </source>
</evidence>
<dbReference type="GO" id="GO:0003723">
    <property type="term" value="F:RNA binding"/>
    <property type="evidence" value="ECO:0007669"/>
    <property type="project" value="UniProtKB-UniRule"/>
</dbReference>
<keyword evidence="2 6" id="KW-0489">Methyltransferase</keyword>
<dbReference type="EMBL" id="CP019124">
    <property type="protein sequence ID" value="APX89706.1"/>
    <property type="molecule type" value="Genomic_DNA"/>
</dbReference>
<keyword evidence="8" id="KW-1185">Reference proteome</keyword>
<name>A0A1U7DI91_9RHOB</name>
<evidence type="ECO:0000256" key="1">
    <source>
        <dbReference type="ARBA" id="ARBA00007494"/>
    </source>
</evidence>
<dbReference type="InterPro" id="IPR018314">
    <property type="entry name" value="RsmB/NOL1/NOP2-like_CS"/>
</dbReference>
<dbReference type="Proteomes" id="UP000187266">
    <property type="component" value="Chromosome"/>
</dbReference>
<dbReference type="AlphaFoldDB" id="A0A1U7DI91"/>
<accession>A0A2M9DCU0</accession>
<organism evidence="7 8">
    <name type="scientific">Brevirhabdus pacifica</name>
    <dbReference type="NCBI Taxonomy" id="1267768"/>
    <lineage>
        <taxon>Bacteria</taxon>
        <taxon>Pseudomonadati</taxon>
        <taxon>Pseudomonadota</taxon>
        <taxon>Alphaproteobacteria</taxon>
        <taxon>Rhodobacterales</taxon>
        <taxon>Paracoccaceae</taxon>
        <taxon>Brevirhabdus</taxon>
    </lineage>
</organism>
<dbReference type="InterPro" id="IPR001678">
    <property type="entry name" value="MeTrfase_RsmB-F_NOP2_dom"/>
</dbReference>
<proteinExistence type="inferred from homology"/>
<evidence type="ECO:0000256" key="5">
    <source>
        <dbReference type="ARBA" id="ARBA00022884"/>
    </source>
</evidence>
<comment type="caution">
    <text evidence="6">Lacks conserved residue(s) required for the propagation of feature annotation.</text>
</comment>
<reference evidence="7 8" key="1">
    <citation type="submission" date="2017-01" db="EMBL/GenBank/DDBJ databases">
        <title>Genomic analysis of Xuhuaishuia manganoxidans DY6-4.</title>
        <authorList>
            <person name="Wang X."/>
        </authorList>
    </citation>
    <scope>NUCLEOTIDE SEQUENCE [LARGE SCALE GENOMIC DNA]</scope>
    <source>
        <strain evidence="7 8">DY6-4</strain>
    </source>
</reference>
<protein>
    <submittedName>
        <fullName evidence="7">16S rRNA methyltransferase</fullName>
    </submittedName>
</protein>